<feature type="region of interest" description="Disordered" evidence="5">
    <location>
        <begin position="610"/>
        <end position="640"/>
    </location>
</feature>
<dbReference type="PANTHER" id="PTHR30329:SF21">
    <property type="entry name" value="LIPOPROTEIN YIAD-RELATED"/>
    <property type="match status" value="1"/>
</dbReference>
<evidence type="ECO:0000313" key="7">
    <source>
        <dbReference type="EMBL" id="MCT8331043.1"/>
    </source>
</evidence>
<dbReference type="Pfam" id="PF04972">
    <property type="entry name" value="BON"/>
    <property type="match status" value="1"/>
</dbReference>
<keyword evidence="8" id="KW-1185">Reference proteome</keyword>
<feature type="domain" description="OmpA-like" evidence="6">
    <location>
        <begin position="488"/>
        <end position="605"/>
    </location>
</feature>
<dbReference type="Pfam" id="PF00691">
    <property type="entry name" value="OmpA"/>
    <property type="match status" value="1"/>
</dbReference>
<dbReference type="EMBL" id="JAOCQF010000003">
    <property type="protein sequence ID" value="MCT8331043.1"/>
    <property type="molecule type" value="Genomic_DNA"/>
</dbReference>
<evidence type="ECO:0000256" key="1">
    <source>
        <dbReference type="ARBA" id="ARBA00004442"/>
    </source>
</evidence>
<dbReference type="Gene3D" id="3.30.1330.60">
    <property type="entry name" value="OmpA-like domain"/>
    <property type="match status" value="1"/>
</dbReference>
<sequence>MTLPAKAIGAAAFAVAAGLSILAAVWAASAIEGKSLRGVRAALEEGGYTWAEVAVDGLQVTLTGTAPTESLRFRALTAAGAVVDARRIIDAMDVVDPSALGVPEFTLEILRNGDGISLIGLVPSEGAHAAIVERLGDLAGDGQVTDMLETSEHAEPEGWGAAVDFGLRAMEALPRSKISVTASRVAVMAISDSAAEKARIESDLRRRTPQGVTLSLDISAPRPVIAPFTLRFVMDKAGARFDACSANNEKARDRIVAAATKAGMAGKVNCTIGLGVPSPDWAEAVAMGIAATAQLGDAVITYSDADVSLVAASGVAPDLFDRVVGELESNLPEVFSLHAVLTPAEASETRDGGIPEFVAILREDGKVELRGRVPDPLVREAVESFARSRFGSTAVYAATRLDAGLPKGWSIRALAAVDALAHLDSGQVTVRADRVKISGTTSQPDGRDEVARILSDKLGEAQGIEIAISYVPVEVPEVDLPSPEECVEGINAALTRQKIEFEPGSARIAPSASGTLDTIADLLKDCADAPIEVAGHTDSQGSEEMNLNLSRSRAQSVVQALMGRRVLTGNLSAVGYGETLPIAPNDTEDGREQNRRIEFRLLRIAEDGTTVPMALIPGPDTPRPKARPGGSDSAEPAASE</sequence>
<dbReference type="SUPFAM" id="SSF103088">
    <property type="entry name" value="OmpA-like"/>
    <property type="match status" value="1"/>
</dbReference>
<dbReference type="InterPro" id="IPR050330">
    <property type="entry name" value="Bact_OuterMem_StrucFunc"/>
</dbReference>
<accession>A0ABT2NQ27</accession>
<dbReference type="InterPro" id="IPR006664">
    <property type="entry name" value="OMP_bac"/>
</dbReference>
<evidence type="ECO:0000256" key="4">
    <source>
        <dbReference type="PROSITE-ProRule" id="PRU00473"/>
    </source>
</evidence>
<dbReference type="InterPro" id="IPR007055">
    <property type="entry name" value="BON_dom"/>
</dbReference>
<evidence type="ECO:0000313" key="8">
    <source>
        <dbReference type="Proteomes" id="UP001205601"/>
    </source>
</evidence>
<evidence type="ECO:0000256" key="3">
    <source>
        <dbReference type="ARBA" id="ARBA00023237"/>
    </source>
</evidence>
<dbReference type="InterPro" id="IPR036737">
    <property type="entry name" value="OmpA-like_sf"/>
</dbReference>
<name>A0ABT2NQ27_9RHOB</name>
<evidence type="ECO:0000259" key="6">
    <source>
        <dbReference type="PROSITE" id="PS51123"/>
    </source>
</evidence>
<dbReference type="Gene3D" id="3.40.1520.20">
    <property type="match status" value="2"/>
</dbReference>
<reference evidence="8" key="1">
    <citation type="submission" date="2023-07" db="EMBL/GenBank/DDBJ databases">
        <title>Defluviimonas sediminis sp. nov., isolated from mangrove sediment.</title>
        <authorList>
            <person name="Liu L."/>
            <person name="Li J."/>
            <person name="Huang Y."/>
            <person name="Pan J."/>
            <person name="Li M."/>
        </authorList>
    </citation>
    <scope>NUCLEOTIDE SEQUENCE [LARGE SCALE GENOMIC DNA]</scope>
    <source>
        <strain evidence="8">FT324</strain>
    </source>
</reference>
<evidence type="ECO:0000256" key="5">
    <source>
        <dbReference type="SAM" id="MobiDB-lite"/>
    </source>
</evidence>
<dbReference type="InterPro" id="IPR006665">
    <property type="entry name" value="OmpA-like"/>
</dbReference>
<comment type="caution">
    <text evidence="7">The sequence shown here is derived from an EMBL/GenBank/DDBJ whole genome shotgun (WGS) entry which is preliminary data.</text>
</comment>
<dbReference type="PRINTS" id="PR01021">
    <property type="entry name" value="OMPADOMAIN"/>
</dbReference>
<evidence type="ECO:0000256" key="2">
    <source>
        <dbReference type="ARBA" id="ARBA00023136"/>
    </source>
</evidence>
<proteinExistence type="predicted"/>
<keyword evidence="2 4" id="KW-0472">Membrane</keyword>
<dbReference type="Proteomes" id="UP001205601">
    <property type="component" value="Unassembled WGS sequence"/>
</dbReference>
<comment type="subcellular location">
    <subcellularLocation>
        <location evidence="1">Cell outer membrane</location>
    </subcellularLocation>
</comment>
<protein>
    <submittedName>
        <fullName evidence="7">OmpA family protein</fullName>
    </submittedName>
</protein>
<keyword evidence="3" id="KW-0998">Cell outer membrane</keyword>
<dbReference type="CDD" id="cd07185">
    <property type="entry name" value="OmpA_C-like"/>
    <property type="match status" value="1"/>
</dbReference>
<dbReference type="PANTHER" id="PTHR30329">
    <property type="entry name" value="STATOR ELEMENT OF FLAGELLAR MOTOR COMPLEX"/>
    <property type="match status" value="1"/>
</dbReference>
<gene>
    <name evidence="7" type="ORF">N5I32_16110</name>
</gene>
<dbReference type="RefSeq" id="WP_261496935.1">
    <property type="nucleotide sequence ID" value="NZ_JAOCQF010000003.1"/>
</dbReference>
<dbReference type="PROSITE" id="PS51123">
    <property type="entry name" value="OMPA_2"/>
    <property type="match status" value="1"/>
</dbReference>
<organism evidence="7 8">
    <name type="scientific">Albidovulum sediminis</name>
    <dbReference type="NCBI Taxonomy" id="3066345"/>
    <lineage>
        <taxon>Bacteria</taxon>
        <taxon>Pseudomonadati</taxon>
        <taxon>Pseudomonadota</taxon>
        <taxon>Alphaproteobacteria</taxon>
        <taxon>Rhodobacterales</taxon>
        <taxon>Paracoccaceae</taxon>
        <taxon>Albidovulum</taxon>
    </lineage>
</organism>